<evidence type="ECO:0000256" key="4">
    <source>
        <dbReference type="ARBA" id="ARBA00023002"/>
    </source>
</evidence>
<protein>
    <submittedName>
        <fullName evidence="5">Uncharacterized protein</fullName>
    </submittedName>
</protein>
<keyword evidence="6" id="KW-1185">Reference proteome</keyword>
<dbReference type="Proteomes" id="UP001209540">
    <property type="component" value="Unassembled WGS sequence"/>
</dbReference>
<comment type="caution">
    <text evidence="5">The sequence shown here is derived from an EMBL/GenBank/DDBJ whole genome shotgun (WGS) entry which is preliminary data.</text>
</comment>
<dbReference type="PANTHER" id="PTHR42877:SF4">
    <property type="entry name" value="FAD_NAD(P)-BINDING DOMAIN-CONTAINING PROTEIN-RELATED"/>
    <property type="match status" value="1"/>
</dbReference>
<dbReference type="GO" id="GO:0004499">
    <property type="term" value="F:N,N-dimethylaniline monooxygenase activity"/>
    <property type="evidence" value="ECO:0007669"/>
    <property type="project" value="InterPro"/>
</dbReference>
<gene>
    <name evidence="5" type="ORF">BDA99DRAFT_580345</name>
</gene>
<dbReference type="InterPro" id="IPR051209">
    <property type="entry name" value="FAD-bind_Monooxygenase_sf"/>
</dbReference>
<dbReference type="PRINTS" id="PR00469">
    <property type="entry name" value="PNDRDTASEII"/>
</dbReference>
<accession>A0AAD5K138</accession>
<dbReference type="AlphaFoldDB" id="A0AAD5K138"/>
<reference evidence="5" key="2">
    <citation type="submission" date="2023-02" db="EMBL/GenBank/DDBJ databases">
        <authorList>
            <consortium name="DOE Joint Genome Institute"/>
            <person name="Mondo S.J."/>
            <person name="Chang Y."/>
            <person name="Wang Y."/>
            <person name="Ahrendt S."/>
            <person name="Andreopoulos W."/>
            <person name="Barry K."/>
            <person name="Beard J."/>
            <person name="Benny G.L."/>
            <person name="Blankenship S."/>
            <person name="Bonito G."/>
            <person name="Cuomo C."/>
            <person name="Desiro A."/>
            <person name="Gervers K.A."/>
            <person name="Hundley H."/>
            <person name="Kuo A."/>
            <person name="LaButti K."/>
            <person name="Lang B.F."/>
            <person name="Lipzen A."/>
            <person name="O'Donnell K."/>
            <person name="Pangilinan J."/>
            <person name="Reynolds N."/>
            <person name="Sandor L."/>
            <person name="Smith M.W."/>
            <person name="Tsang A."/>
            <person name="Grigoriev I.V."/>
            <person name="Stajich J.E."/>
            <person name="Spatafora J.W."/>
        </authorList>
    </citation>
    <scope>NUCLEOTIDE SEQUENCE</scope>
    <source>
        <strain evidence="5">RSA 2281</strain>
    </source>
</reference>
<evidence type="ECO:0000256" key="1">
    <source>
        <dbReference type="ARBA" id="ARBA00010139"/>
    </source>
</evidence>
<dbReference type="Gene3D" id="3.50.50.60">
    <property type="entry name" value="FAD/NAD(P)-binding domain"/>
    <property type="match status" value="3"/>
</dbReference>
<keyword evidence="2" id="KW-0285">Flavoprotein</keyword>
<comment type="similarity">
    <text evidence="1">Belongs to the FAD-binding monooxygenase family.</text>
</comment>
<dbReference type="InterPro" id="IPR020946">
    <property type="entry name" value="Flavin_mOase-like"/>
</dbReference>
<reference evidence="5" key="1">
    <citation type="journal article" date="2022" name="IScience">
        <title>Evolution of zygomycete secretomes and the origins of terrestrial fungal ecologies.</title>
        <authorList>
            <person name="Chang Y."/>
            <person name="Wang Y."/>
            <person name="Mondo S."/>
            <person name="Ahrendt S."/>
            <person name="Andreopoulos W."/>
            <person name="Barry K."/>
            <person name="Beard J."/>
            <person name="Benny G.L."/>
            <person name="Blankenship S."/>
            <person name="Bonito G."/>
            <person name="Cuomo C."/>
            <person name="Desiro A."/>
            <person name="Gervers K.A."/>
            <person name="Hundley H."/>
            <person name="Kuo A."/>
            <person name="LaButti K."/>
            <person name="Lang B.F."/>
            <person name="Lipzen A."/>
            <person name="O'Donnell K."/>
            <person name="Pangilinan J."/>
            <person name="Reynolds N."/>
            <person name="Sandor L."/>
            <person name="Smith M.E."/>
            <person name="Tsang A."/>
            <person name="Grigoriev I.V."/>
            <person name="Stajich J.E."/>
            <person name="Spatafora J.W."/>
        </authorList>
    </citation>
    <scope>NUCLEOTIDE SEQUENCE</scope>
    <source>
        <strain evidence="5">RSA 2281</strain>
    </source>
</reference>
<evidence type="ECO:0000313" key="6">
    <source>
        <dbReference type="Proteomes" id="UP001209540"/>
    </source>
</evidence>
<keyword evidence="3" id="KW-0274">FAD</keyword>
<evidence type="ECO:0000256" key="3">
    <source>
        <dbReference type="ARBA" id="ARBA00022827"/>
    </source>
</evidence>
<dbReference type="InterPro" id="IPR036188">
    <property type="entry name" value="FAD/NAD-bd_sf"/>
</dbReference>
<dbReference type="Pfam" id="PF00743">
    <property type="entry name" value="FMO-like"/>
    <property type="match status" value="1"/>
</dbReference>
<sequence length="509" mass="58309">MPFFSSNKRQLRVAVIGTGFSGICAAIKLEQQLGIKAQIFELNKDMAGTWYANRYPGAECDIPSHLYSFSFEQNPSWTKHYSSQPEIYAYLQGVARKYGLYERTKFETEVVRAEWNEQQHQWFLEWRNVHDHEQTGSGYFDAVMSGLGGLRIPNVPKEFQSFSGPIVHTTFWDNKLDYANKKIAVIGSGASAIQAVPELQKIAKHVYSYQRTPAWVSVRDQYTYSRTWKFILRWIPFVLRFYRILIYIKHELFFVNFKYQKFLGEYVKKKFVAGMSARLTAAGRPDLIPAVVPDYPVGCKRITKSEIYLEALAASNVTVIRSGVDEIKGQTLIDKDGNETEVDILILATGFHVDDVSGNLKIYGRNGVFLKDLWEYEKKSYKSVTIHGFPNYFTLLGPSSGLGHNSIVTIIEIQVDYAVQCIKRLIKKDLAAIEPKKEAQEKFVADVQKGFEGTVWKGGCKSWYMNKNGEIYSLWSGSITSFYFALRKPIFNDFIEYKRTKNTTLTNGK</sequence>
<dbReference type="SUPFAM" id="SSF51905">
    <property type="entry name" value="FAD/NAD(P)-binding domain"/>
    <property type="match status" value="1"/>
</dbReference>
<organism evidence="5 6">
    <name type="scientific">Phascolomyces articulosus</name>
    <dbReference type="NCBI Taxonomy" id="60185"/>
    <lineage>
        <taxon>Eukaryota</taxon>
        <taxon>Fungi</taxon>
        <taxon>Fungi incertae sedis</taxon>
        <taxon>Mucoromycota</taxon>
        <taxon>Mucoromycotina</taxon>
        <taxon>Mucoromycetes</taxon>
        <taxon>Mucorales</taxon>
        <taxon>Lichtheimiaceae</taxon>
        <taxon>Phascolomyces</taxon>
    </lineage>
</organism>
<evidence type="ECO:0000313" key="5">
    <source>
        <dbReference type="EMBL" id="KAI9264197.1"/>
    </source>
</evidence>
<dbReference type="EMBL" id="JAIXMP010000012">
    <property type="protein sequence ID" value="KAI9264197.1"/>
    <property type="molecule type" value="Genomic_DNA"/>
</dbReference>
<proteinExistence type="inferred from homology"/>
<dbReference type="PANTHER" id="PTHR42877">
    <property type="entry name" value="L-ORNITHINE N(5)-MONOOXYGENASE-RELATED"/>
    <property type="match status" value="1"/>
</dbReference>
<dbReference type="GO" id="GO:0050660">
    <property type="term" value="F:flavin adenine dinucleotide binding"/>
    <property type="evidence" value="ECO:0007669"/>
    <property type="project" value="InterPro"/>
</dbReference>
<keyword evidence="4" id="KW-0560">Oxidoreductase</keyword>
<name>A0AAD5K138_9FUNG</name>
<evidence type="ECO:0000256" key="2">
    <source>
        <dbReference type="ARBA" id="ARBA00022630"/>
    </source>
</evidence>
<dbReference type="GO" id="GO:0050661">
    <property type="term" value="F:NADP binding"/>
    <property type="evidence" value="ECO:0007669"/>
    <property type="project" value="InterPro"/>
</dbReference>